<sequence length="189" mass="20617">MPITPARAAFDFRELIVLLLRAEGVTAPDGGDITARALPKSRLGERFSDPEDEDRSDIQGLDIWHLTTNLSSNESRDMSGALDRAGIAAERDGKRYHANIWHRRGRPAAESYAVMPLRVLAELIRETEAAASLAAEAYAEAQTARDNESLENAKAAMAAEKERERNIGLAAFAHLMKHGTLPPTGQEAS</sequence>
<comment type="caution">
    <text evidence="1">The sequence shown here is derived from an EMBL/GenBank/DDBJ whole genome shotgun (WGS) entry which is preliminary data.</text>
</comment>
<dbReference type="Proteomes" id="UP001157160">
    <property type="component" value="Unassembled WGS sequence"/>
</dbReference>
<dbReference type="EMBL" id="BSUL01000001">
    <property type="protein sequence ID" value="GMA27053.1"/>
    <property type="molecule type" value="Genomic_DNA"/>
</dbReference>
<organism evidence="1 2">
    <name type="scientific">Arenivirga flava</name>
    <dbReference type="NCBI Taxonomy" id="1930060"/>
    <lineage>
        <taxon>Bacteria</taxon>
        <taxon>Bacillati</taxon>
        <taxon>Actinomycetota</taxon>
        <taxon>Actinomycetes</taxon>
        <taxon>Micrococcales</taxon>
        <taxon>Microbacteriaceae</taxon>
        <taxon>Arenivirga</taxon>
    </lineage>
</organism>
<proteinExistence type="predicted"/>
<name>A0AA37UCW9_9MICO</name>
<evidence type="ECO:0000313" key="2">
    <source>
        <dbReference type="Proteomes" id="UP001157160"/>
    </source>
</evidence>
<evidence type="ECO:0000313" key="1">
    <source>
        <dbReference type="EMBL" id="GMA27053.1"/>
    </source>
</evidence>
<dbReference type="AlphaFoldDB" id="A0AA37UCW9"/>
<accession>A0AA37UCW9</accession>
<protein>
    <submittedName>
        <fullName evidence="1">Uncharacterized protein</fullName>
    </submittedName>
</protein>
<reference evidence="1 2" key="1">
    <citation type="journal article" date="2014" name="Int. J. Syst. Evol. Microbiol.">
        <title>Complete genome sequence of Corynebacterium casei LMG S-19264T (=DSM 44701T), isolated from a smear-ripened cheese.</title>
        <authorList>
            <consortium name="US DOE Joint Genome Institute (JGI-PGF)"/>
            <person name="Walter F."/>
            <person name="Albersmeier A."/>
            <person name="Kalinowski J."/>
            <person name="Ruckert C."/>
        </authorList>
    </citation>
    <scope>NUCLEOTIDE SEQUENCE [LARGE SCALE GENOMIC DNA]</scope>
    <source>
        <strain evidence="1 2">NBRC 112289</strain>
    </source>
</reference>
<keyword evidence="2" id="KW-1185">Reference proteome</keyword>
<dbReference type="RefSeq" id="WP_284229320.1">
    <property type="nucleotide sequence ID" value="NZ_BSUL01000001.1"/>
</dbReference>
<gene>
    <name evidence="1" type="ORF">GCM10025874_03060</name>
</gene>